<evidence type="ECO:0000256" key="4">
    <source>
        <dbReference type="ARBA" id="ARBA00022723"/>
    </source>
</evidence>
<organism evidence="9 10">
    <name type="scientific">Trinickia soli</name>
    <dbReference type="NCBI Taxonomy" id="380675"/>
    <lineage>
        <taxon>Bacteria</taxon>
        <taxon>Pseudomonadati</taxon>
        <taxon>Pseudomonadota</taxon>
        <taxon>Betaproteobacteria</taxon>
        <taxon>Burkholderiales</taxon>
        <taxon>Burkholderiaceae</taxon>
        <taxon>Trinickia</taxon>
    </lineage>
</organism>
<dbReference type="SUPFAM" id="SSF56784">
    <property type="entry name" value="HAD-like"/>
    <property type="match status" value="1"/>
</dbReference>
<dbReference type="AlphaFoldDB" id="A0A2N7VJ53"/>
<evidence type="ECO:0000256" key="6">
    <source>
        <dbReference type="ARBA" id="ARBA00023277"/>
    </source>
</evidence>
<dbReference type="GO" id="GO:0005975">
    <property type="term" value="P:carbohydrate metabolic process"/>
    <property type="evidence" value="ECO:0007669"/>
    <property type="project" value="InterPro"/>
</dbReference>
<sequence length="214" mass="23142">MTNAAVLLDKDGTLLEDVPYNVDPALMRFTPGAAEALAVLAAHGFRLFVVSNQSGVALGRFPYDAIEAMETHLRHMFEACGVTLDGAYWCPHHPNGVVARYSYRCACRKPAPGMLLRAAREHALDLSASWFVGDILDDVEAGTRAGCRTVLLDNGHETEWLPGPDRVPTLREPDLMRAALAIVRDHDAAPSTSAHVKTPIGAPPTSTRLPANPR</sequence>
<dbReference type="InterPro" id="IPR006543">
    <property type="entry name" value="Histidinol-phos"/>
</dbReference>
<keyword evidence="6" id="KW-0119">Carbohydrate metabolism</keyword>
<dbReference type="EMBL" id="PNYB01000031">
    <property type="protein sequence ID" value="PMS17137.1"/>
    <property type="molecule type" value="Genomic_DNA"/>
</dbReference>
<feature type="region of interest" description="Disordered" evidence="8">
    <location>
        <begin position="188"/>
        <end position="214"/>
    </location>
</feature>
<evidence type="ECO:0000256" key="1">
    <source>
        <dbReference type="ARBA" id="ARBA00004496"/>
    </source>
</evidence>
<dbReference type="InterPro" id="IPR004446">
    <property type="entry name" value="Heptose_bisP_phosphatase"/>
</dbReference>
<reference evidence="9 10" key="1">
    <citation type="submission" date="2018-01" db="EMBL/GenBank/DDBJ databases">
        <title>Whole genome analyses suggest that Burkholderia sensu lato contains two further novel genera in the rhizoxinica-symbiotica group Mycetohabitans gen. nov., and Trinickia gen. nov.: implications for the evolution of diazotrophy and nodulation in the Burkholderiaceae.</title>
        <authorList>
            <person name="Estrada-de los Santos P."/>
            <person name="Palmer M."/>
            <person name="Chavez-Ramirez B."/>
            <person name="Beukes C."/>
            <person name="Steenkamp E.T."/>
            <person name="Hirsch A.M."/>
            <person name="Manyaka P."/>
            <person name="Maluk M."/>
            <person name="Lafos M."/>
            <person name="Crook M."/>
            <person name="Gross E."/>
            <person name="Simon M.F."/>
            <person name="Bueno dos Reis Junior F."/>
            <person name="Poole P.S."/>
            <person name="Venter S.N."/>
            <person name="James E.K."/>
        </authorList>
    </citation>
    <scope>NUCLEOTIDE SEQUENCE [LARGE SCALE GENOMIC DNA]</scope>
    <source>
        <strain evidence="9 10">GP25-8</strain>
    </source>
</reference>
<comment type="caution">
    <text evidence="9">The sequence shown here is derived from an EMBL/GenBank/DDBJ whole genome shotgun (WGS) entry which is preliminary data.</text>
</comment>
<evidence type="ECO:0000256" key="2">
    <source>
        <dbReference type="ARBA" id="ARBA00005628"/>
    </source>
</evidence>
<evidence type="ECO:0000313" key="9">
    <source>
        <dbReference type="EMBL" id="PMS17137.1"/>
    </source>
</evidence>
<dbReference type="InterPro" id="IPR006549">
    <property type="entry name" value="HAD-SF_hydro_IIIA"/>
</dbReference>
<evidence type="ECO:0000256" key="5">
    <source>
        <dbReference type="ARBA" id="ARBA00022801"/>
    </source>
</evidence>
<dbReference type="Gene3D" id="3.40.50.1000">
    <property type="entry name" value="HAD superfamily/HAD-like"/>
    <property type="match status" value="1"/>
</dbReference>
<evidence type="ECO:0000256" key="8">
    <source>
        <dbReference type="SAM" id="MobiDB-lite"/>
    </source>
</evidence>
<dbReference type="InterPro" id="IPR023214">
    <property type="entry name" value="HAD_sf"/>
</dbReference>
<dbReference type="Pfam" id="PF13242">
    <property type="entry name" value="Hydrolase_like"/>
    <property type="match status" value="1"/>
</dbReference>
<keyword evidence="10" id="KW-1185">Reference proteome</keyword>
<proteinExistence type="inferred from homology"/>
<keyword evidence="4" id="KW-0479">Metal-binding</keyword>
<keyword evidence="3" id="KW-0963">Cytoplasm</keyword>
<comment type="subcellular location">
    <subcellularLocation>
        <location evidence="1">Cytoplasm</location>
    </subcellularLocation>
</comment>
<feature type="compositionally biased region" description="Polar residues" evidence="8">
    <location>
        <begin position="204"/>
        <end position="214"/>
    </location>
</feature>
<dbReference type="GO" id="GO:0016791">
    <property type="term" value="F:phosphatase activity"/>
    <property type="evidence" value="ECO:0007669"/>
    <property type="project" value="InterPro"/>
</dbReference>
<dbReference type="PANTHER" id="PTHR42891:SF1">
    <property type="entry name" value="D-GLYCERO-BETA-D-MANNO-HEPTOSE-1,7-BISPHOSPHATE 7-PHOSPHATASE"/>
    <property type="match status" value="1"/>
</dbReference>
<keyword evidence="5 9" id="KW-0378">Hydrolase</keyword>
<name>A0A2N7VJ53_9BURK</name>
<dbReference type="GO" id="GO:0046872">
    <property type="term" value="F:metal ion binding"/>
    <property type="evidence" value="ECO:0007669"/>
    <property type="project" value="UniProtKB-KW"/>
</dbReference>
<gene>
    <name evidence="9" type="ORF">C0Z19_24830</name>
</gene>
<dbReference type="GO" id="GO:0005737">
    <property type="term" value="C:cytoplasm"/>
    <property type="evidence" value="ECO:0007669"/>
    <property type="project" value="UniProtKB-SubCell"/>
</dbReference>
<dbReference type="Proteomes" id="UP000235347">
    <property type="component" value="Unassembled WGS sequence"/>
</dbReference>
<evidence type="ECO:0000313" key="10">
    <source>
        <dbReference type="Proteomes" id="UP000235347"/>
    </source>
</evidence>
<accession>A0A2N7VJ53</accession>
<protein>
    <recommendedName>
        <fullName evidence="7">D,D-heptose 1,7-bisphosphate phosphatase</fullName>
    </recommendedName>
</protein>
<evidence type="ECO:0000256" key="7">
    <source>
        <dbReference type="ARBA" id="ARBA00031828"/>
    </source>
</evidence>
<dbReference type="CDD" id="cd07503">
    <property type="entry name" value="HAD_HisB-N"/>
    <property type="match status" value="1"/>
</dbReference>
<comment type="similarity">
    <text evidence="2">Belongs to the GmhB family.</text>
</comment>
<dbReference type="PANTHER" id="PTHR42891">
    <property type="entry name" value="D-GLYCERO-BETA-D-MANNO-HEPTOSE-1,7-BISPHOSPHATE 7-PHOSPHATASE"/>
    <property type="match status" value="1"/>
</dbReference>
<dbReference type="RefSeq" id="WP_102612489.1">
    <property type="nucleotide sequence ID" value="NZ_CADIKD010000018.1"/>
</dbReference>
<dbReference type="NCBIfam" id="TIGR01656">
    <property type="entry name" value="Histidinol-ppas"/>
    <property type="match status" value="1"/>
</dbReference>
<evidence type="ECO:0000256" key="3">
    <source>
        <dbReference type="ARBA" id="ARBA00022490"/>
    </source>
</evidence>
<dbReference type="NCBIfam" id="TIGR01662">
    <property type="entry name" value="HAD-SF-IIIA"/>
    <property type="match status" value="1"/>
</dbReference>
<dbReference type="InterPro" id="IPR036412">
    <property type="entry name" value="HAD-like_sf"/>
</dbReference>